<proteinExistence type="predicted"/>
<dbReference type="InterPro" id="IPR051561">
    <property type="entry name" value="FRAS1_ECM"/>
</dbReference>
<evidence type="ECO:0000256" key="3">
    <source>
        <dbReference type="ARBA" id="ARBA00023180"/>
    </source>
</evidence>
<dbReference type="InterPro" id="IPR025592">
    <property type="entry name" value="DUF4347"/>
</dbReference>
<dbReference type="EMBL" id="JAHHHV010000069">
    <property type="protein sequence ID" value="MBW4466593.1"/>
    <property type="molecule type" value="Genomic_DNA"/>
</dbReference>
<dbReference type="PROSITE" id="PS00330">
    <property type="entry name" value="HEMOLYSIN_CALCIUM"/>
    <property type="match status" value="2"/>
</dbReference>
<feature type="domain" description="RapA2 cadherin-like" evidence="6">
    <location>
        <begin position="2271"/>
        <end position="2351"/>
    </location>
</feature>
<dbReference type="SUPFAM" id="SSF103647">
    <property type="entry name" value="TSP type-3 repeat"/>
    <property type="match status" value="2"/>
</dbReference>
<evidence type="ECO:0000259" key="6">
    <source>
        <dbReference type="Pfam" id="PF17803"/>
    </source>
</evidence>
<keyword evidence="1" id="KW-0732">Signal</keyword>
<reference evidence="7" key="2">
    <citation type="journal article" date="2022" name="Microbiol. Resour. Announc.">
        <title>Metagenome Sequencing to Explore Phylogenomics of Terrestrial Cyanobacteria.</title>
        <authorList>
            <person name="Ward R.D."/>
            <person name="Stajich J.E."/>
            <person name="Johansen J.R."/>
            <person name="Huntemann M."/>
            <person name="Clum A."/>
            <person name="Foster B."/>
            <person name="Foster B."/>
            <person name="Roux S."/>
            <person name="Palaniappan K."/>
            <person name="Varghese N."/>
            <person name="Mukherjee S."/>
            <person name="Reddy T.B.K."/>
            <person name="Daum C."/>
            <person name="Copeland A."/>
            <person name="Chen I.A."/>
            <person name="Ivanova N.N."/>
            <person name="Kyrpides N.C."/>
            <person name="Shapiro N."/>
            <person name="Eloe-Fadrosh E.A."/>
            <person name="Pietrasiak N."/>
        </authorList>
    </citation>
    <scope>NUCLEOTIDE SEQUENCE</scope>
    <source>
        <strain evidence="7">GSE-TBD4-15B</strain>
    </source>
</reference>
<dbReference type="Gene3D" id="2.60.40.10">
    <property type="entry name" value="Immunoglobulins"/>
    <property type="match status" value="11"/>
</dbReference>
<feature type="domain" description="DUF4347" evidence="5">
    <location>
        <begin position="85"/>
        <end position="249"/>
    </location>
</feature>
<feature type="region of interest" description="Disordered" evidence="4">
    <location>
        <begin position="3795"/>
        <end position="3899"/>
    </location>
</feature>
<dbReference type="InterPro" id="IPR011049">
    <property type="entry name" value="Serralysin-like_metalloprot_C"/>
</dbReference>
<dbReference type="Proteomes" id="UP000707356">
    <property type="component" value="Unassembled WGS sequence"/>
</dbReference>
<dbReference type="InterPro" id="IPR001343">
    <property type="entry name" value="Hemolysn_Ca-bd"/>
</dbReference>
<feature type="domain" description="RapA2 cadherin-like" evidence="6">
    <location>
        <begin position="2620"/>
        <end position="2700"/>
    </location>
</feature>
<dbReference type="PANTHER" id="PTHR45739:SF8">
    <property type="entry name" value="FRAS1-RELATED EXTRACELLULAR MATRIX PROTEIN 1"/>
    <property type="match status" value="1"/>
</dbReference>
<evidence type="ECO:0000256" key="1">
    <source>
        <dbReference type="ARBA" id="ARBA00022729"/>
    </source>
</evidence>
<keyword evidence="3" id="KW-0325">Glycoprotein</keyword>
<feature type="domain" description="RapA2 cadherin-like" evidence="6">
    <location>
        <begin position="2505"/>
        <end position="2584"/>
    </location>
</feature>
<feature type="domain" description="RapA2 cadherin-like" evidence="6">
    <location>
        <begin position="2973"/>
        <end position="3052"/>
    </location>
</feature>
<evidence type="ECO:0000259" key="5">
    <source>
        <dbReference type="Pfam" id="PF14252"/>
    </source>
</evidence>
<dbReference type="SUPFAM" id="SSF51120">
    <property type="entry name" value="beta-Roll"/>
    <property type="match status" value="1"/>
</dbReference>
<comment type="caution">
    <text evidence="7">The sequence shown here is derived from an EMBL/GenBank/DDBJ whole genome shotgun (WGS) entry which is preliminary data.</text>
</comment>
<feature type="domain" description="RapA2 cadherin-like" evidence="6">
    <location>
        <begin position="2737"/>
        <end position="2820"/>
    </location>
</feature>
<dbReference type="Gene3D" id="2.150.10.10">
    <property type="entry name" value="Serralysin-like metalloprotease, C-terminal"/>
    <property type="match status" value="2"/>
</dbReference>
<feature type="domain" description="RapA2 cadherin-like" evidence="6">
    <location>
        <begin position="3318"/>
        <end position="3397"/>
    </location>
</feature>
<keyword evidence="2" id="KW-0677">Repeat</keyword>
<dbReference type="InterPro" id="IPR013783">
    <property type="entry name" value="Ig-like_fold"/>
</dbReference>
<dbReference type="InterPro" id="IPR028974">
    <property type="entry name" value="TSP_type-3_rpt"/>
</dbReference>
<dbReference type="Pfam" id="PF17803">
    <property type="entry name" value="Cadherin_4"/>
    <property type="match status" value="11"/>
</dbReference>
<dbReference type="InterPro" id="IPR018511">
    <property type="entry name" value="Hemolysin-typ_Ca-bd_CS"/>
</dbReference>
<reference evidence="7" key="1">
    <citation type="submission" date="2021-05" db="EMBL/GenBank/DDBJ databases">
        <authorList>
            <person name="Pietrasiak N."/>
            <person name="Ward R."/>
            <person name="Stajich J.E."/>
            <person name="Kurbessoian T."/>
        </authorList>
    </citation>
    <scope>NUCLEOTIDE SEQUENCE</scope>
    <source>
        <strain evidence="7">GSE-TBD4-15B</strain>
    </source>
</reference>
<dbReference type="InterPro" id="IPR040853">
    <property type="entry name" value="RapA2_cadherin-like"/>
</dbReference>
<evidence type="ECO:0000313" key="7">
    <source>
        <dbReference type="EMBL" id="MBW4466593.1"/>
    </source>
</evidence>
<dbReference type="Pfam" id="PF00353">
    <property type="entry name" value="HemolysinCabind"/>
    <property type="match status" value="3"/>
</dbReference>
<evidence type="ECO:0000256" key="2">
    <source>
        <dbReference type="ARBA" id="ARBA00022737"/>
    </source>
</evidence>
<dbReference type="NCBIfam" id="NF012211">
    <property type="entry name" value="tand_rpt_95"/>
    <property type="match status" value="7"/>
</dbReference>
<dbReference type="PANTHER" id="PTHR45739">
    <property type="entry name" value="MATRIX PROTEIN, PUTATIVE-RELATED"/>
    <property type="match status" value="1"/>
</dbReference>
<feature type="domain" description="RapA2 cadherin-like" evidence="6">
    <location>
        <begin position="3088"/>
        <end position="3167"/>
    </location>
</feature>
<evidence type="ECO:0000313" key="8">
    <source>
        <dbReference type="Proteomes" id="UP000707356"/>
    </source>
</evidence>
<dbReference type="Pfam" id="PF16184">
    <property type="entry name" value="Cadherin_3"/>
    <property type="match status" value="4"/>
</dbReference>
<protein>
    <submittedName>
        <fullName evidence="7">VCBS domain-containing protein</fullName>
    </submittedName>
</protein>
<dbReference type="Gene3D" id="4.10.1080.10">
    <property type="entry name" value="TSP type-3 repeat"/>
    <property type="match status" value="2"/>
</dbReference>
<feature type="domain" description="RapA2 cadherin-like" evidence="6">
    <location>
        <begin position="2158"/>
        <end position="2235"/>
    </location>
</feature>
<name>A0A951PCL1_9CYAN</name>
<dbReference type="Pfam" id="PF14252">
    <property type="entry name" value="DUF4347"/>
    <property type="match status" value="1"/>
</dbReference>
<dbReference type="InterPro" id="IPR010221">
    <property type="entry name" value="VCBS_dom"/>
</dbReference>
<sequence length="4120" mass="425344">MANRATLNFPLFAPMSGLNLNRYSDAMNSSHLETTLTIRAPHNTAHSNQTLCIHSIQEINMTTHFAQSPTQISLWMGETSQAQTLVVIDAGVESVLLASAVEGVAEGQTAVLQLDPDQDGVEQLIAAIHQYDAATAVHILAHSTPGSLHLGNSQLDFTTLERYAWDLMVSCAERTLSLSLYGCSLAAGDTGAEFIEKLHRFTGANIAASTHPVGSAALGGSWKLNYQLGQVEAKLPIAQEVLASYPGLLAAPVITDLADTTKVTRATGEGLAQAISGISIEDADGGILTVTLQVAHGQINLAVTAGLTVTADGSGNVTLAGLASDINAALNGMTYSPTDTMLSVSGQIDDYSGTETLKITVTDDTSLTATKDVAIDITPINDAPTLALSAATALEGGSVSFTASNFGIVDVDNVDAQVMIKITELPGKGDLLLNGARLVVGSLFSVEDIAKLKYQHKGNQTTDPDGLADAFKFTVDDGAGGTIAATAMPINITPVNQLPTVGGSNSLFEGQLDAPVSMTISDPDQLAANYSVQILSLPADGILKLNGTAVMLNQTLSSADLSKLTYSHDGNDANFGNPPDVMFNVKVTDDGGGTGTPGSTTSTIILKIKPNNDDPLLTQNTGLVYNTNDDPDGVGVGQDQYTRLITANELKVSDLDSGTAQLTYTLTQAVDSTLGKLQLFSGGAWSRLTPGASFSQNDIDSGRLRYTFIKGQAGTFNDSFKFKVRDSEITEYLPGQPGVQRDGGIWKADGSELQELTFSITVTTPGGPGDSGGPTISANAFPTEVIVGQVLTTEAGSATITKAMLEYGDVDNAPDQLVYRITQTPTSGVIKLNGVTVPRFGSFTQQDINDGKVTFEHAGDEDFIDGFKFTVSDGTNVTLEEEFKLDITPLNDAPVISVKGKPYLVEGGMTDLSNVVFTVTDVDGSGEKSGQGFARINILTFKVIDLPVNGKLEVFRSGSWQLIDINTLLTKAELDGSKLRYVHDGGETIADSFKVQAYDDSGAANNTSNLATVDIEIAQLNDLPYYNSSKSLVVDEGGTGSIKGTDGKAGNEAHIEYLDPDNSTLQRQFRITKGVANGQLLRGGQALAVSSIFTQKDLDEGKITYKHNGSETTADKFEFQVSDGSGSSVPGSYDIEIKPSNDAPVLTTPGTQFLIDSDTLTFNAANNNRIIVTDPDLVLLQSGETDVMRVTLEVLKGGNLYNDVVLTLASTNGLNVTPVSNGKITLEGKLTDVQAALDGLKLQTTIDEDDALTLKVTANDLNNGGPDPIGAAPGYNIVTKTITINASSVNDPAVITAPATATANEDGTLLFNGSSGIGQTDKIVISDVDDFGRPITVEVSVGAGSGSLTATGAAGSGSNKLTFTGTKDQINTALASLGFAPTANFNGNLNLTVKVLDEGGGTAGGSQDVVITVNPLNDTPILTIPTAVQVIDNDNATPLTFAAGAISVNDNIDIAQGSSDQLTVTVTAKKASDGSIYGTLNSSGGGVVIGGNGTGTLTITGSQADINSALNNLSYTPANYNVDAVINLAVTVDDGNNGAEGTGSVGASTTVTRTIVVNISGVNDAPVLTAPTASISVNEDSFVTFTNAGKLFLVNDPDDFGASNLVATVKVDKGVLSLANNDGTTVTGADSDLMTIRGTEAQINAALDGLRFKPTPNYHGQAKLDVTINDGGNTGTGGAKEDTKSIFITVNPVNDRPVATGTAALGAVTEDNTNPSGTVISSLITNANYSDNTDNQTANGGGNTKTDLSYIAIVGSTSYTTAQGVWQFKDASGNWIDVPDSGLLVGSALVVRADREIRFVPAADFHGTPGTLKVRLADSSVAITESTSATDKKSLVTGPTSAWSNNDVTISASVTAQNDAPTILNATTAATLVGVGEDTLLPAGDTVSNLFSVKYEDITDDKRSIAGGGNSSTAFGGIAITNNAATASEGEWQYSINGGTNWTSVPTSGLSDTAAILLPTDAKLRFIPASDYNGTPGQLTVRFSDSPVTFSSAANLGSVGGTSNWSGSTTTLATSITPVNDAPILDGSAGSASDYTEQLAAVNIGGNLLDISDVEITRNEKSDLLTATVKIADFWTGDQLSFTVGSTGVTVTDNGNGSYTLAGTGATRANLLQVMQSAMFSSASDNPTNYDTDNTRKIDFQVNDNNGANNLSNVISTSISVIGVNDAPDAIDDSNTIAEEAASVTGNVRSNDIDPDNYLTSLTVSAVNGNAGDVGQTLMGKYGTLKINSDGSYIYSLDNSKLEVQQLGVGKSLTDEVFDYTISDGSLTDSAKLTITITGTNDAPVAVADTNSIFEDATAPAAGNVLPNDSDIDLGDVLTVSAVKGVAGNVGQTIAGKYGSLVLNANGIYSYSINNTNSTVQALGVGQSLTDEVFTYTVSDGKGGTASTTLTITINGMNDAPVAVADAKSTIVGQPPATGNLLINDSDVDTGDTLSVTQLNFGGSDKLLGTAFNSQYGSLTVNADGSYSYTADPNNPAVIALGVSKTLTETFTYTVSDNHGSTSTATLTITVGGINDAPVAHLDINSISEDAVNPVTGNALTNDTDVDGDTLNVTAVNGAAANLGKAVTGLYGSLTVNASGDYSYLLNNANGTVQALGIGESITDSFSYLISDGNGGTSTANIVMTIEGTNDAPVAVADVNSISEDALNPAMGNVLPNDTDKDTNDALSVSAVNGDPAKLGSAVNGSYGNLTLNANGTYSYVLDSSKPDVQELSVGDKLTEIFNYSVSDGNGGTASTTLTITINGTNDAPTAVADVNSIAEDVATPATGNVIAGGVGKDIDSDKSDILTVTQVNGNAANVGNALAGNYGNLTLNADGSYSYSLNNANLEVQTLGVGQTLTETYSYQISDGYGGFDQTTLKITINGTNDDPVAVADNGSTAVGKPAATGNLLDNDSDIDTGDTLNVTKISFDGSDKTLGTAFNSQYGSLTVNADGTYEYVVDPSNPAVLGLSETTTLTETFTYTISDGKGGTDTATLTITVGGINDAPIANLDTNSIFEDAVNPVTGNALTNDTDIDGDTLSVTAVNGQTSNLGQAVSGLYGSLTVNSNGEYSYSVNNASGTVQALSVGEFITDSFSYLISDGNGGTSTANIVITINGTNDEPVAAADINSVTEDIATPATGNVLNNDSDIDGDKLTVVEVNGDAGKVGTAFGGSYGSLTLNADGSYNYSLDNSNANVQALGSNETLSETFTYQISDGQGGLSNSTITITINGTNDGVEAVVDTNTINEDDLNPATGNVLSNDVDIDGDPMNVTQVNGDANHVGQPLNGIYGGLTLNANGSYSYSLDNSNPVVQALAINETLTDRFTYQISDGDSTSTTTLTITINGTNDKPIALADQDFIDENAVSPAQGNVLFNDKDPDQSDQLIVSQVSGSSADVGNLIQGQYGSLLLKADGSYSYTVDRSNPDVSTLPPGTQIAETFTYQITDGHGGFDESSLTITIGQNDSPLSADKTVTAIEDLPYFFSLNDFAFNDPDYGDGLSRVRIDSLPTNGELMLAGQTILPGQLIDLVDIFDGRLSFLAAPNANGNAYAQFSFSVQDSSGAANSFSKSPNKITVNITPVNDPPTLDLDGDDGSGVNGTGYRTLVAPGSPVAIADLDTQVTDIDNSNLQSATITLVNRPNGSSEFLMVLGKLPVGITASAYDSTTGQLKLSGSATLANYQAAIAAIGYSNSASARDNSPREVTVVVNDGVLDSNLAKTQIFYDTDGDGVSDIDDLDSDNDGILDLVEMGGDPNRDTDGDGIIDSLDLDSDNDGILDLEEAGFSPELLKSLDADGDGVIDLTNGFGKNGFANMLETFPDSAIPNQQPVDTDRDGAYDFQDVDSDNDGVSDLKESGRGFPDLNNDGRVDGSDSDGDGIRDSADGSAKFGRSPKGSPADGNNNGVPDYREVNRKRTSGSGADVVYGTDGDDILSGFSDLDILDGRGGNDIIMGGSDKDRLYGGDGNDVIMGGSNDDYIEGNNGDDILNGGSGNDLIYGGSGNDRINAGQGDDIVFGEAGNDRITGNEGNDKLYGGDGNDILIGGRGNDVLVGGRGRDKMTGGQGRDKFVYNSKQEFGDKITDFEIVKDRFDLSDLLKGGSMSAVQVKQRGKNTLVQVNAGNGFQNLATLQNVDADTIGKRHFIF</sequence>
<dbReference type="PROSITE" id="PS51854">
    <property type="entry name" value="CSPG"/>
    <property type="match status" value="2"/>
</dbReference>
<evidence type="ECO:0000256" key="4">
    <source>
        <dbReference type="SAM" id="MobiDB-lite"/>
    </source>
</evidence>
<feature type="domain" description="RapA2 cadherin-like" evidence="6">
    <location>
        <begin position="2857"/>
        <end position="2937"/>
    </location>
</feature>
<dbReference type="InterPro" id="IPR039005">
    <property type="entry name" value="CSPG_rpt"/>
</dbReference>
<accession>A0A951PCL1</accession>
<dbReference type="GO" id="GO:0005509">
    <property type="term" value="F:calcium ion binding"/>
    <property type="evidence" value="ECO:0007669"/>
    <property type="project" value="InterPro"/>
</dbReference>
<dbReference type="GO" id="GO:0009653">
    <property type="term" value="P:anatomical structure morphogenesis"/>
    <property type="evidence" value="ECO:0007669"/>
    <property type="project" value="TreeGrafter"/>
</dbReference>
<dbReference type="PRINTS" id="PR00313">
    <property type="entry name" value="CABNDNGRPT"/>
</dbReference>
<feature type="domain" description="RapA2 cadherin-like" evidence="6">
    <location>
        <begin position="2389"/>
        <end position="2469"/>
    </location>
</feature>
<dbReference type="NCBIfam" id="TIGR01965">
    <property type="entry name" value="VCBS_repeat"/>
    <property type="match status" value="11"/>
</dbReference>
<organism evidence="7 8">
    <name type="scientific">Pegethrix bostrychoides GSE-TBD4-15B</name>
    <dbReference type="NCBI Taxonomy" id="2839662"/>
    <lineage>
        <taxon>Bacteria</taxon>
        <taxon>Bacillati</taxon>
        <taxon>Cyanobacteriota</taxon>
        <taxon>Cyanophyceae</taxon>
        <taxon>Oculatellales</taxon>
        <taxon>Oculatellaceae</taxon>
        <taxon>Pegethrix</taxon>
    </lineage>
</organism>
<feature type="compositionally biased region" description="Basic and acidic residues" evidence="4">
    <location>
        <begin position="3841"/>
        <end position="3859"/>
    </location>
</feature>
<gene>
    <name evidence="7" type="ORF">KME07_14305</name>
</gene>
<feature type="domain" description="RapA2 cadherin-like" evidence="6">
    <location>
        <begin position="3204"/>
        <end position="3282"/>
    </location>
</feature>